<accession>A0A168PUL0</accession>
<sequence>MHPLYNEFQSIRYTVITIGFREEYKKSLERYVNIVNDTTMHVFFNNQYALHRKLKLSAKFNCNRADKSLMRNLQERFSDATYIMAN</sequence>
<dbReference type="VEuPathDB" id="FungiDB:MUCCIDRAFT_105215"/>
<organism evidence="1 2">
    <name type="scientific">Mucor lusitanicus CBS 277.49</name>
    <dbReference type="NCBI Taxonomy" id="747725"/>
    <lineage>
        <taxon>Eukaryota</taxon>
        <taxon>Fungi</taxon>
        <taxon>Fungi incertae sedis</taxon>
        <taxon>Mucoromycota</taxon>
        <taxon>Mucoromycotina</taxon>
        <taxon>Mucoromycetes</taxon>
        <taxon>Mucorales</taxon>
        <taxon>Mucorineae</taxon>
        <taxon>Mucoraceae</taxon>
        <taxon>Mucor</taxon>
    </lineage>
</organism>
<evidence type="ECO:0000313" key="1">
    <source>
        <dbReference type="EMBL" id="OAD08256.1"/>
    </source>
</evidence>
<name>A0A168PUL0_MUCCL</name>
<proteinExistence type="predicted"/>
<reference evidence="1 2" key="1">
    <citation type="submission" date="2015-06" db="EMBL/GenBank/DDBJ databases">
        <title>Expansion of signal transduction pathways in fungi by whole-genome duplication.</title>
        <authorList>
            <consortium name="DOE Joint Genome Institute"/>
            <person name="Corrochano L.M."/>
            <person name="Kuo A."/>
            <person name="Marcet-Houben M."/>
            <person name="Polaino S."/>
            <person name="Salamov A."/>
            <person name="Villalobos J.M."/>
            <person name="Alvarez M.I."/>
            <person name="Avalos J."/>
            <person name="Benito E.P."/>
            <person name="Benoit I."/>
            <person name="Burger G."/>
            <person name="Camino L.P."/>
            <person name="Canovas D."/>
            <person name="Cerda-Olmedo E."/>
            <person name="Cheng J.-F."/>
            <person name="Dominguez A."/>
            <person name="Elias M."/>
            <person name="Eslava A.P."/>
            <person name="Glaser F."/>
            <person name="Grimwood J."/>
            <person name="Gutierrez G."/>
            <person name="Heitman J."/>
            <person name="Henrissat B."/>
            <person name="Iturriaga E.A."/>
            <person name="Lang B.F."/>
            <person name="Lavin J.L."/>
            <person name="Lee S."/>
            <person name="Li W."/>
            <person name="Lindquist E."/>
            <person name="Lopez-Garcia S."/>
            <person name="Luque E.M."/>
            <person name="Marcos A.T."/>
            <person name="Martin J."/>
            <person name="Mccluskey K."/>
            <person name="Medina H.R."/>
            <person name="Miralles-Duran A."/>
            <person name="Miyazaki A."/>
            <person name="Munoz-Torres E."/>
            <person name="Oguiza J.A."/>
            <person name="Ohm R."/>
            <person name="Olmedo M."/>
            <person name="Orejas M."/>
            <person name="Ortiz-Castellanos L."/>
            <person name="Pisabarro A.G."/>
            <person name="Rodriguez-Romero J."/>
            <person name="Ruiz-Herrera J."/>
            <person name="Ruiz-Vazquez R."/>
            <person name="Sanz C."/>
            <person name="Schackwitz W."/>
            <person name="Schmutz J."/>
            <person name="Shahriari M."/>
            <person name="Shelest E."/>
            <person name="Silva-Franco F."/>
            <person name="Soanes D."/>
            <person name="Syed K."/>
            <person name="Tagua V.G."/>
            <person name="Talbot N.J."/>
            <person name="Thon M."/>
            <person name="De Vries R.P."/>
            <person name="Wiebenga A."/>
            <person name="Yadav J.S."/>
            <person name="Braun E.L."/>
            <person name="Baker S."/>
            <person name="Garre V."/>
            <person name="Horwitz B."/>
            <person name="Torres-Martinez S."/>
            <person name="Idnurm A."/>
            <person name="Herrera-Estrella A."/>
            <person name="Gabaldon T."/>
            <person name="Grigoriev I.V."/>
        </authorList>
    </citation>
    <scope>NUCLEOTIDE SEQUENCE [LARGE SCALE GENOMIC DNA]</scope>
    <source>
        <strain evidence="1 2">CBS 277.49</strain>
    </source>
</reference>
<comment type="caution">
    <text evidence="1">The sequence shown here is derived from an EMBL/GenBank/DDBJ whole genome shotgun (WGS) entry which is preliminary data.</text>
</comment>
<dbReference type="AlphaFoldDB" id="A0A168PUL0"/>
<gene>
    <name evidence="1" type="ORF">MUCCIDRAFT_105215</name>
</gene>
<dbReference type="OrthoDB" id="5569532at2759"/>
<dbReference type="Proteomes" id="UP000077051">
    <property type="component" value="Unassembled WGS sequence"/>
</dbReference>
<dbReference type="EMBL" id="AMYB01000001">
    <property type="protein sequence ID" value="OAD08256.1"/>
    <property type="molecule type" value="Genomic_DNA"/>
</dbReference>
<evidence type="ECO:0000313" key="2">
    <source>
        <dbReference type="Proteomes" id="UP000077051"/>
    </source>
</evidence>
<protein>
    <submittedName>
        <fullName evidence="1">Uncharacterized protein</fullName>
    </submittedName>
</protein>
<keyword evidence="2" id="KW-1185">Reference proteome</keyword>